<dbReference type="InterPro" id="IPR006097">
    <property type="entry name" value="Glu/Leu/Phe/Val/Trp_DH_dimer"/>
</dbReference>
<accession>A0A2M7VDB2</accession>
<evidence type="ECO:0000313" key="5">
    <source>
        <dbReference type="Proteomes" id="UP000230405"/>
    </source>
</evidence>
<dbReference type="Pfam" id="PF02812">
    <property type="entry name" value="ELFV_dehydrog_N"/>
    <property type="match status" value="1"/>
</dbReference>
<proteinExistence type="inferred from homology"/>
<dbReference type="GO" id="GO:0006538">
    <property type="term" value="P:L-glutamate catabolic process"/>
    <property type="evidence" value="ECO:0007669"/>
    <property type="project" value="TreeGrafter"/>
</dbReference>
<dbReference type="PANTHER" id="PTHR11606">
    <property type="entry name" value="GLUTAMATE DEHYDROGENASE"/>
    <property type="match status" value="1"/>
</dbReference>
<name>A0A2M7VDB2_9BACT</name>
<comment type="similarity">
    <text evidence="1">Belongs to the Glu/Leu/Phe/Val dehydrogenases family.</text>
</comment>
<dbReference type="Proteomes" id="UP000230405">
    <property type="component" value="Unassembled WGS sequence"/>
</dbReference>
<reference evidence="5" key="1">
    <citation type="submission" date="2017-09" db="EMBL/GenBank/DDBJ databases">
        <title>Depth-based differentiation of microbial function through sediment-hosted aquifers and enrichment of novel symbionts in the deep terrestrial subsurface.</title>
        <authorList>
            <person name="Probst A.J."/>
            <person name="Ladd B."/>
            <person name="Jarett J.K."/>
            <person name="Geller-Mcgrath D.E."/>
            <person name="Sieber C.M.K."/>
            <person name="Emerson J.B."/>
            <person name="Anantharaman K."/>
            <person name="Thomas B.C."/>
            <person name="Malmstrom R."/>
            <person name="Stieglmeier M."/>
            <person name="Klingl A."/>
            <person name="Woyke T."/>
            <person name="Ryan C.M."/>
            <person name="Banfield J.F."/>
        </authorList>
    </citation>
    <scope>NUCLEOTIDE SEQUENCE [LARGE SCALE GENOMIC DNA]</scope>
</reference>
<dbReference type="EMBL" id="PFPO01000091">
    <property type="protein sequence ID" value="PIZ98382.1"/>
    <property type="molecule type" value="Genomic_DNA"/>
</dbReference>
<dbReference type="PANTHER" id="PTHR11606:SF13">
    <property type="entry name" value="GLUTAMATE DEHYDROGENASE 1, MITOCHONDRIAL"/>
    <property type="match status" value="1"/>
</dbReference>
<dbReference type="InterPro" id="IPR046346">
    <property type="entry name" value="Aminoacid_DH-like_N_sf"/>
</dbReference>
<dbReference type="Gene3D" id="3.40.50.10860">
    <property type="entry name" value="Leucine Dehydrogenase, chain A, domain 1"/>
    <property type="match status" value="1"/>
</dbReference>
<evidence type="ECO:0000259" key="3">
    <source>
        <dbReference type="Pfam" id="PF02812"/>
    </source>
</evidence>
<comment type="caution">
    <text evidence="4">The sequence shown here is derived from an EMBL/GenBank/DDBJ whole genome shotgun (WGS) entry which is preliminary data.</text>
</comment>
<evidence type="ECO:0000256" key="2">
    <source>
        <dbReference type="ARBA" id="ARBA00023002"/>
    </source>
</evidence>
<sequence>MNPLNNAIKQLSQAAQELGMKTNILNKLKKPVRVIRKQLSIKLDNGQTAKFEAYRVQHNNWRGPFKGGIRFHPQANLDEVKALALWMAIKTAVVNIPVGGSKGGIKV</sequence>
<protein>
    <submittedName>
        <fullName evidence="4">Glutamate dehydrogenase</fullName>
    </submittedName>
</protein>
<gene>
    <name evidence="4" type="ORF">COX77_04845</name>
</gene>
<dbReference type="GO" id="GO:0004352">
    <property type="term" value="F:glutamate dehydrogenase (NAD+) activity"/>
    <property type="evidence" value="ECO:0007669"/>
    <property type="project" value="TreeGrafter"/>
</dbReference>
<feature type="domain" description="Glutamate/phenylalanine/leucine/valine/L-tryptophan dehydrogenase dimerisation" evidence="3">
    <location>
        <begin position="31"/>
        <end position="107"/>
    </location>
</feature>
<dbReference type="SUPFAM" id="SSF53223">
    <property type="entry name" value="Aminoacid dehydrogenase-like, N-terminal domain"/>
    <property type="match status" value="1"/>
</dbReference>
<feature type="non-terminal residue" evidence="4">
    <location>
        <position position="107"/>
    </location>
</feature>
<keyword evidence="2" id="KW-0560">Oxidoreductase</keyword>
<dbReference type="AlphaFoldDB" id="A0A2M7VDB2"/>
<evidence type="ECO:0000313" key="4">
    <source>
        <dbReference type="EMBL" id="PIZ98382.1"/>
    </source>
</evidence>
<organism evidence="4 5">
    <name type="scientific">Candidatus Komeilibacteria bacterium CG_4_10_14_0_2_um_filter_37_10</name>
    <dbReference type="NCBI Taxonomy" id="1974470"/>
    <lineage>
        <taxon>Bacteria</taxon>
        <taxon>Candidatus Komeiliibacteriota</taxon>
    </lineage>
</organism>
<evidence type="ECO:0000256" key="1">
    <source>
        <dbReference type="ARBA" id="ARBA00006382"/>
    </source>
</evidence>